<dbReference type="GO" id="GO:0035529">
    <property type="term" value="F:NADH pyrophosphatase activity"/>
    <property type="evidence" value="ECO:0007669"/>
    <property type="project" value="TreeGrafter"/>
</dbReference>
<dbReference type="SUPFAM" id="SSF55811">
    <property type="entry name" value="Nudix"/>
    <property type="match status" value="1"/>
</dbReference>
<dbReference type="eggNOG" id="KOG0648">
    <property type="taxonomic scope" value="Eukaryota"/>
</dbReference>
<dbReference type="PROSITE" id="PS51462">
    <property type="entry name" value="NUDIX"/>
    <property type="match status" value="1"/>
</dbReference>
<dbReference type="HOGENOM" id="CLU_605843_0_0_1"/>
<dbReference type="Gene3D" id="3.90.79.10">
    <property type="entry name" value="Nucleoside Triphosphate Pyrophosphohydrolase"/>
    <property type="match status" value="1"/>
</dbReference>
<dbReference type="VEuPathDB" id="VectorBase:ADAC006616"/>
<dbReference type="VEuPathDB" id="VectorBase:ADAR2_010022"/>
<dbReference type="EnsemblMetazoa" id="ADAC006616-RA">
    <property type="protein sequence ID" value="ADAC006616-PA"/>
    <property type="gene ID" value="ADAC006616"/>
</dbReference>
<evidence type="ECO:0000256" key="1">
    <source>
        <dbReference type="ARBA" id="ARBA00005582"/>
    </source>
</evidence>
<feature type="region of interest" description="Disordered" evidence="3">
    <location>
        <begin position="1"/>
        <end position="24"/>
    </location>
</feature>
<protein>
    <submittedName>
        <fullName evidence="5">Nudix hydrolase 6</fullName>
    </submittedName>
</protein>
<reference evidence="6" key="4">
    <citation type="submission" date="2015-06" db="UniProtKB">
        <authorList>
            <consortium name="EnsemblMetazoa"/>
        </authorList>
    </citation>
    <scope>IDENTIFICATION</scope>
</reference>
<dbReference type="FunFam" id="3.90.79.10:FF:000015">
    <property type="entry name" value="Nudix hydrolase 8"/>
    <property type="match status" value="1"/>
</dbReference>
<evidence type="ECO:0000259" key="4">
    <source>
        <dbReference type="PROSITE" id="PS51462"/>
    </source>
</evidence>
<reference evidence="5 7" key="1">
    <citation type="journal article" date="2010" name="BMC Genomics">
        <title>Combination of measures distinguishes pre-miRNAs from other stem-loops in the genome of the newly sequenced Anopheles darlingi.</title>
        <authorList>
            <person name="Mendes N.D."/>
            <person name="Freitas A.T."/>
            <person name="Vasconcelos A.T."/>
            <person name="Sagot M.F."/>
        </authorList>
    </citation>
    <scope>NUCLEOTIDE SEQUENCE</scope>
</reference>
<dbReference type="CDD" id="cd04670">
    <property type="entry name" value="NUDIX_ASFGF2_Nudt6"/>
    <property type="match status" value="1"/>
</dbReference>
<dbReference type="InterPro" id="IPR000086">
    <property type="entry name" value="NUDIX_hydrolase_dom"/>
</dbReference>
<evidence type="ECO:0000313" key="6">
    <source>
        <dbReference type="EnsemblMetazoa" id="ADAC006616-PA"/>
    </source>
</evidence>
<dbReference type="Gene3D" id="3.40.630.30">
    <property type="match status" value="1"/>
</dbReference>
<dbReference type="FunCoup" id="W5JEE7">
    <property type="interactions" value="9"/>
</dbReference>
<keyword evidence="2 5" id="KW-0378">Hydrolase</keyword>
<reference evidence="5" key="3">
    <citation type="journal article" date="2013" name="Nucleic Acids Res.">
        <title>The genome of Anopheles darlingi, the main neotropical malaria vector.</title>
        <authorList>
            <person name="Marinotti O."/>
            <person name="Cerqueira G.C."/>
            <person name="de Almeida L.G."/>
            <person name="Ferro M.I."/>
            <person name="Loreto E.L."/>
            <person name="Zaha A."/>
            <person name="Teixeira S.M."/>
            <person name="Wespiser A.R."/>
            <person name="Almeida E Silva A."/>
            <person name="Schlindwein A.D."/>
            <person name="Pacheco A.C."/>
            <person name="Silva A.L."/>
            <person name="Graveley B.R."/>
            <person name="Walenz B.P."/>
            <person name="Lima Bde A."/>
            <person name="Ribeiro C.A."/>
            <person name="Nunes-Silva C.G."/>
            <person name="de Carvalho C.R."/>
            <person name="Soares C.M."/>
            <person name="de Menezes C.B."/>
            <person name="Matiolli C."/>
            <person name="Caffrey D."/>
            <person name="Araujo D.A."/>
            <person name="de Oliveira D.M."/>
            <person name="Golenbock D."/>
            <person name="Grisard E.C."/>
            <person name="Fantinatti-Garboggini F."/>
            <person name="de Carvalho F.M."/>
            <person name="Barcellos F.G."/>
            <person name="Prosdocimi F."/>
            <person name="May G."/>
            <person name="Azevedo Junior G.M."/>
            <person name="Guimaraes G.M."/>
            <person name="Goldman G.H."/>
            <person name="Padilha I.Q."/>
            <person name="Batista Jda S."/>
            <person name="Ferro J.A."/>
            <person name="Ribeiro J.M."/>
            <person name="Fietto J.L."/>
            <person name="Dabbas K.M."/>
            <person name="Cerdeira L."/>
            <person name="Agnez-Lima L.F."/>
            <person name="Brocchi M."/>
            <person name="de Carvalho M.O."/>
            <person name="Teixeira Mde M."/>
            <person name="Diniz Maia Mde M."/>
            <person name="Goldman M.H."/>
            <person name="Cruz Schneider M.P."/>
            <person name="Felipe M.S."/>
            <person name="Hungria M."/>
            <person name="Nicolas M.F."/>
            <person name="Pereira M."/>
            <person name="Montes M.A."/>
            <person name="Cantao M.E."/>
            <person name="Vincentz M."/>
            <person name="Rafael M.S."/>
            <person name="Silverman N."/>
            <person name="Stoco P.H."/>
            <person name="Souza R.C."/>
            <person name="Vicentini R."/>
            <person name="Gazzinelli R.T."/>
            <person name="Neves Rde O."/>
            <person name="Silva R."/>
            <person name="Astolfi-Filho S."/>
            <person name="Maciel T.E."/>
            <person name="Urmenyi T.P."/>
            <person name="Tadei W.P."/>
            <person name="Camargo E.P."/>
            <person name="de Vasconcelos A.T."/>
        </authorList>
    </citation>
    <scope>NUCLEOTIDE SEQUENCE</scope>
</reference>
<dbReference type="PANTHER" id="PTHR13994:SF13">
    <property type="entry name" value="FI03680P"/>
    <property type="match status" value="1"/>
</dbReference>
<dbReference type="InterPro" id="IPR015797">
    <property type="entry name" value="NUDIX_hydrolase-like_dom_sf"/>
</dbReference>
<evidence type="ECO:0000256" key="3">
    <source>
        <dbReference type="SAM" id="MobiDB-lite"/>
    </source>
</evidence>
<dbReference type="Proteomes" id="UP000000673">
    <property type="component" value="Unassembled WGS sequence"/>
</dbReference>
<comment type="similarity">
    <text evidence="1">Belongs to the Nudix hydrolase family.</text>
</comment>
<organism evidence="5">
    <name type="scientific">Anopheles darlingi</name>
    <name type="common">Mosquito</name>
    <dbReference type="NCBI Taxonomy" id="43151"/>
    <lineage>
        <taxon>Eukaryota</taxon>
        <taxon>Metazoa</taxon>
        <taxon>Ecdysozoa</taxon>
        <taxon>Arthropoda</taxon>
        <taxon>Hexapoda</taxon>
        <taxon>Insecta</taxon>
        <taxon>Pterygota</taxon>
        <taxon>Neoptera</taxon>
        <taxon>Endopterygota</taxon>
        <taxon>Diptera</taxon>
        <taxon>Nematocera</taxon>
        <taxon>Culicoidea</taxon>
        <taxon>Culicidae</taxon>
        <taxon>Anophelinae</taxon>
        <taxon>Anopheles</taxon>
    </lineage>
</organism>
<sequence>MQTKTDEGNSSSSRPSSSSSSSSSSWRALSASVAQLLLLLRECAMACISLSTNQRTIISNVEEGSLSVLLIVNYFNCVACGHCEVRTASKLPQSSLWQRVNNPWSSSVFRFLLSVLFVVIVAVKHRLLSAAVVRCNRHSQLITRHWSKMSERQENTIVKGADSWFNKYTAVESSPEGTFKGVLDRFNGITVDSNMETCSTDSFPVILKRSLEHWIDRKTRGVWFKVHLNAASWIPELVNNGFQFHHAKNTFVTLYRWLPKDEVVNIPPFAHTMVGVGALVINERNQVLVVSEMHALIAGSWKLPGGYVEPNENFIDAAIREVEEETNIRTKFESVISIRHAHGAGFGCSDLYIVMALSPLTVEISKCDREIARCEWMNVDEYLAHPKVHETNRNFVRTYLEYRRAGVRIDCTEEMHQVLKKRYNIYSVAKVTTGDGKEESTSSSNHNGTPKL</sequence>
<dbReference type="PANTHER" id="PTHR13994">
    <property type="entry name" value="NUDIX HYDROLASE RELATED"/>
    <property type="match status" value="1"/>
</dbReference>
<accession>W5JEE7</accession>
<keyword evidence="7" id="KW-1185">Reference proteome</keyword>
<dbReference type="PRINTS" id="PR01356">
    <property type="entry name" value="GFGPROTEIN"/>
</dbReference>
<evidence type="ECO:0000313" key="7">
    <source>
        <dbReference type="Proteomes" id="UP000000673"/>
    </source>
</evidence>
<name>W5JEE7_ANODA</name>
<dbReference type="Pfam" id="PF18290">
    <property type="entry name" value="Nudix_hydro"/>
    <property type="match status" value="1"/>
</dbReference>
<dbReference type="Pfam" id="PF00293">
    <property type="entry name" value="NUDIX"/>
    <property type="match status" value="1"/>
</dbReference>
<dbReference type="GO" id="GO:0051287">
    <property type="term" value="F:NAD binding"/>
    <property type="evidence" value="ECO:0007669"/>
    <property type="project" value="TreeGrafter"/>
</dbReference>
<dbReference type="InterPro" id="IPR020084">
    <property type="entry name" value="NUDIX_hydrolase_CS"/>
</dbReference>
<dbReference type="InterPro" id="IPR003293">
    <property type="entry name" value="Nudix_hydrolase6-like"/>
</dbReference>
<feature type="compositionally biased region" description="Low complexity" evidence="3">
    <location>
        <begin position="10"/>
        <end position="24"/>
    </location>
</feature>
<evidence type="ECO:0000313" key="5">
    <source>
        <dbReference type="EMBL" id="ETN61723.1"/>
    </source>
</evidence>
<proteinExistence type="inferred from homology"/>
<dbReference type="InterPro" id="IPR040618">
    <property type="entry name" value="Pre-Nudix"/>
</dbReference>
<dbReference type="AlphaFoldDB" id="W5JEE7"/>
<reference evidence="5" key="2">
    <citation type="submission" date="2010-05" db="EMBL/GenBank/DDBJ databases">
        <authorList>
            <person name="Almeida L.G."/>
            <person name="Nicolas M.F."/>
            <person name="Souza R.C."/>
            <person name="Vasconcelos A.T.R."/>
        </authorList>
    </citation>
    <scope>NUCLEOTIDE SEQUENCE</scope>
</reference>
<dbReference type="GO" id="GO:0047631">
    <property type="term" value="F:ADP-ribose diphosphatase activity"/>
    <property type="evidence" value="ECO:0007669"/>
    <property type="project" value="TreeGrafter"/>
</dbReference>
<dbReference type="PROSITE" id="PS00893">
    <property type="entry name" value="NUDIX_BOX"/>
    <property type="match status" value="1"/>
</dbReference>
<dbReference type="EMBL" id="ADMH02001628">
    <property type="protein sequence ID" value="ETN61723.1"/>
    <property type="molecule type" value="Genomic_DNA"/>
</dbReference>
<feature type="domain" description="Nudix hydrolase" evidence="4">
    <location>
        <begin position="271"/>
        <end position="401"/>
    </location>
</feature>
<evidence type="ECO:0000256" key="2">
    <source>
        <dbReference type="ARBA" id="ARBA00022801"/>
    </source>
</evidence>
<gene>
    <name evidence="5" type="ORF">AND_006616</name>
</gene>